<protein>
    <submittedName>
        <fullName evidence="3">Response regulator containing CheY-like</fullName>
    </submittedName>
</protein>
<dbReference type="AlphaFoldDB" id="A0A348HI14"/>
<evidence type="ECO:0000313" key="4">
    <source>
        <dbReference type="Proteomes" id="UP000267342"/>
    </source>
</evidence>
<sequence length="299" mass="34650">MTPLPHTSTARYLLLNPRFDDPMALSGPEHVDAAHGLYVIRQPHVQLPAHWALRLIDLQQRPDIAAQAEQWLADADTIDRELLGGWLTTDASPSALITHIERQMVQPTPDGRRMLLRFFDPRVMDQLVCLLDDAQQQVLMGPITHWTLPDADRRPLTIECPAVPRSQTSPEATIIRTEQWEAISLTETVERIRRCWQKVRQGNPLPTDHYRRIRTWMSIADEHELTDATDVTTFVLLGIEENWRYDRTPDFQRLLRQHRATDTPLTTLISQMTTEEWSRLEQTHDRDPVSYEPSYAHLP</sequence>
<evidence type="ECO:0000313" key="3">
    <source>
        <dbReference type="EMBL" id="BBG31266.1"/>
    </source>
</evidence>
<dbReference type="Pfam" id="PF13503">
    <property type="entry name" value="DUF4123"/>
    <property type="match status" value="1"/>
</dbReference>
<dbReference type="InterPro" id="IPR025391">
    <property type="entry name" value="DUF4123"/>
</dbReference>
<name>A0A348HI14_9GAMM</name>
<feature type="region of interest" description="Disordered" evidence="1">
    <location>
        <begin position="276"/>
        <end position="299"/>
    </location>
</feature>
<organism evidence="3 4">
    <name type="scientific">Zymobacter palmae</name>
    <dbReference type="NCBI Taxonomy" id="33074"/>
    <lineage>
        <taxon>Bacteria</taxon>
        <taxon>Pseudomonadati</taxon>
        <taxon>Pseudomonadota</taxon>
        <taxon>Gammaproteobacteria</taxon>
        <taxon>Oceanospirillales</taxon>
        <taxon>Halomonadaceae</taxon>
        <taxon>Zymobacter group</taxon>
        <taxon>Zymobacter</taxon>
    </lineage>
</organism>
<accession>A0A348HI14</accession>
<dbReference type="EMBL" id="AP018933">
    <property type="protein sequence ID" value="BBG31266.1"/>
    <property type="molecule type" value="Genomic_DNA"/>
</dbReference>
<keyword evidence="4" id="KW-1185">Reference proteome</keyword>
<dbReference type="Proteomes" id="UP000267342">
    <property type="component" value="Chromosome"/>
</dbReference>
<dbReference type="KEGG" id="zpl:ZBT109_2536"/>
<feature type="domain" description="DUF4123" evidence="2">
    <location>
        <begin position="49"/>
        <end position="137"/>
    </location>
</feature>
<proteinExistence type="predicted"/>
<dbReference type="OrthoDB" id="6184033at2"/>
<evidence type="ECO:0000259" key="2">
    <source>
        <dbReference type="Pfam" id="PF13503"/>
    </source>
</evidence>
<gene>
    <name evidence="3" type="ORF">ZBT109_2536</name>
</gene>
<dbReference type="RefSeq" id="WP_027705639.1">
    <property type="nucleotide sequence ID" value="NZ_AP018933.1"/>
</dbReference>
<reference evidence="3 4" key="1">
    <citation type="submission" date="2018-09" db="EMBL/GenBank/DDBJ databases">
        <title>Zymobacter palmae IAM14233 (=T109) whole genome analysis.</title>
        <authorList>
            <person name="Yanase H."/>
        </authorList>
    </citation>
    <scope>NUCLEOTIDE SEQUENCE [LARGE SCALE GENOMIC DNA]</scope>
    <source>
        <strain evidence="3 4">IAM14233</strain>
    </source>
</reference>
<feature type="compositionally biased region" description="Basic and acidic residues" evidence="1">
    <location>
        <begin position="276"/>
        <end position="289"/>
    </location>
</feature>
<evidence type="ECO:0000256" key="1">
    <source>
        <dbReference type="SAM" id="MobiDB-lite"/>
    </source>
</evidence>